<keyword evidence="2" id="KW-1185">Reference proteome</keyword>
<comment type="caution">
    <text evidence="1">The sequence shown here is derived from an EMBL/GenBank/DDBJ whole genome shotgun (WGS) entry which is preliminary data.</text>
</comment>
<dbReference type="EMBL" id="JABFCT010000014">
    <property type="protein sequence ID" value="KAF5870468.1"/>
    <property type="molecule type" value="Genomic_DNA"/>
</dbReference>
<dbReference type="RefSeq" id="XP_037189415.1">
    <property type="nucleotide sequence ID" value="XM_037340192.1"/>
</dbReference>
<evidence type="ECO:0000313" key="1">
    <source>
        <dbReference type="EMBL" id="KAF5870468.1"/>
    </source>
</evidence>
<evidence type="ECO:0000313" key="2">
    <source>
        <dbReference type="Proteomes" id="UP000531561"/>
    </source>
</evidence>
<proteinExistence type="predicted"/>
<reference evidence="1 2" key="1">
    <citation type="journal article" date="2020" name="Phytopathology">
        <title>A high-quality genome resource of Botrytis fragariae, a new and rapidly spreading fungal pathogen causing strawberry gray mold in the U.S.A.</title>
        <authorList>
            <person name="Wu Y."/>
            <person name="Saski C.A."/>
            <person name="Schnabel G."/>
            <person name="Xiao S."/>
            <person name="Hu M."/>
        </authorList>
    </citation>
    <scope>NUCLEOTIDE SEQUENCE [LARGE SCALE GENOMIC DNA]</scope>
    <source>
        <strain evidence="1 2">BVB16</strain>
    </source>
</reference>
<name>A0A8H6EFQ3_9HELO</name>
<dbReference type="AlphaFoldDB" id="A0A8H6EFQ3"/>
<organism evidence="1 2">
    <name type="scientific">Botrytis fragariae</name>
    <dbReference type="NCBI Taxonomy" id="1964551"/>
    <lineage>
        <taxon>Eukaryota</taxon>
        <taxon>Fungi</taxon>
        <taxon>Dikarya</taxon>
        <taxon>Ascomycota</taxon>
        <taxon>Pezizomycotina</taxon>
        <taxon>Leotiomycetes</taxon>
        <taxon>Helotiales</taxon>
        <taxon>Sclerotiniaceae</taxon>
        <taxon>Botrytis</taxon>
    </lineage>
</organism>
<sequence>MSQGVVSKKVLLHIVSDELIAVLSHCASDFSRLRSSCIHEVTFLSPRYSSRGLLVGRRCTKSDDKGIRPIMNQTHDVSPRKDNYLLHVSSPQVSIKVHLSRAIIAFRE</sequence>
<gene>
    <name evidence="1" type="ORF">Bfra_009855</name>
</gene>
<accession>A0A8H6EFQ3</accession>
<protein>
    <submittedName>
        <fullName evidence="1">Uncharacterized protein</fullName>
    </submittedName>
</protein>
<dbReference type="Proteomes" id="UP000531561">
    <property type="component" value="Unassembled WGS sequence"/>
</dbReference>
<dbReference type="GeneID" id="59263884"/>